<dbReference type="InterPro" id="IPR040085">
    <property type="entry name" value="MJ0674-like"/>
</dbReference>
<dbReference type="PIRSF" id="PIRSF004869">
    <property type="entry name" value="PflX_prd"/>
    <property type="match status" value="1"/>
</dbReference>
<dbReference type="InterPro" id="IPR013785">
    <property type="entry name" value="Aldolase_TIM"/>
</dbReference>
<dbReference type="Gene3D" id="3.20.20.70">
    <property type="entry name" value="Aldolase class I"/>
    <property type="match status" value="1"/>
</dbReference>
<organism evidence="6">
    <name type="scientific">anaerobic digester metagenome</name>
    <dbReference type="NCBI Taxonomy" id="1263854"/>
    <lineage>
        <taxon>unclassified sequences</taxon>
        <taxon>metagenomes</taxon>
        <taxon>ecological metagenomes</taxon>
    </lineage>
</organism>
<keyword evidence="6" id="KW-0456">Lyase</keyword>
<dbReference type="InterPro" id="IPR058240">
    <property type="entry name" value="rSAM_sf"/>
</dbReference>
<dbReference type="SFLD" id="SFLDG01099">
    <property type="entry name" value="Uncharacterised_Radical_SAM_Su"/>
    <property type="match status" value="1"/>
</dbReference>
<gene>
    <name evidence="6" type="ORF">SCFA_190002</name>
</gene>
<name>A0A485M1W9_9ZZZZ</name>
<evidence type="ECO:0000256" key="2">
    <source>
        <dbReference type="ARBA" id="ARBA00022723"/>
    </source>
</evidence>
<dbReference type="Pfam" id="PF04055">
    <property type="entry name" value="Radical_SAM"/>
    <property type="match status" value="1"/>
</dbReference>
<dbReference type="SFLD" id="SFLDS00029">
    <property type="entry name" value="Radical_SAM"/>
    <property type="match status" value="1"/>
</dbReference>
<sequence>MEKSAYVRLDPKELKKRAEQAVALLEECTVCAQACRVNRLHGELGICRAGRYAAVSSYGPHFGEEAPLVGKKGSGTIFFTHCNLRCEFCQNCEISQESKGDEISPGELAGLMLHLQRMGCHNINLVSPSHFVPQFLEALAPAAARGLKIPVVYNTGGYDSLKTLALLDGVVDIYMPDIKFGDDDTGRKYTGAAGYFTVVKGIIKEMHRQVGDLIINDTGLAVRGLLVRHLILPGNLAGTEKVLEFLSREISLDTFINLMDQYYPTFKAFKYEELNRRITPGEFREALKWAKKAGLNRIYTGCRTQI</sequence>
<dbReference type="PANTHER" id="PTHR43075:SF1">
    <property type="entry name" value="FORMATE LYASE ACTIVATING ENZYME, PUTATIVE (AFU_ORTHOLOGUE AFUA_2G15630)-RELATED"/>
    <property type="match status" value="1"/>
</dbReference>
<dbReference type="AlphaFoldDB" id="A0A485M1W9"/>
<keyword evidence="3" id="KW-0408">Iron</keyword>
<keyword evidence="6" id="KW-0670">Pyruvate</keyword>
<evidence type="ECO:0000259" key="5">
    <source>
        <dbReference type="Pfam" id="PF04055"/>
    </source>
</evidence>
<evidence type="ECO:0000256" key="3">
    <source>
        <dbReference type="ARBA" id="ARBA00023004"/>
    </source>
</evidence>
<keyword evidence="4" id="KW-0411">Iron-sulfur</keyword>
<dbReference type="CDD" id="cd01335">
    <property type="entry name" value="Radical_SAM"/>
    <property type="match status" value="1"/>
</dbReference>
<dbReference type="InterPro" id="IPR007197">
    <property type="entry name" value="rSAM"/>
</dbReference>
<feature type="domain" description="Radical SAM core" evidence="5">
    <location>
        <begin position="77"/>
        <end position="209"/>
    </location>
</feature>
<protein>
    <submittedName>
        <fullName evidence="6">Pyruvate formate lyase activating enzyme</fullName>
    </submittedName>
</protein>
<evidence type="ECO:0000256" key="4">
    <source>
        <dbReference type="ARBA" id="ARBA00023014"/>
    </source>
</evidence>
<proteinExistence type="predicted"/>
<dbReference type="GO" id="GO:0051536">
    <property type="term" value="F:iron-sulfur cluster binding"/>
    <property type="evidence" value="ECO:0007669"/>
    <property type="project" value="UniProtKB-KW"/>
</dbReference>
<dbReference type="PANTHER" id="PTHR43075">
    <property type="entry name" value="FORMATE LYASE ACTIVATING ENZYME, PUTATIVE (AFU_ORTHOLOGUE AFUA_2G15630)-RELATED"/>
    <property type="match status" value="1"/>
</dbReference>
<accession>A0A485M1W9</accession>
<dbReference type="GO" id="GO:0016829">
    <property type="term" value="F:lyase activity"/>
    <property type="evidence" value="ECO:0007669"/>
    <property type="project" value="UniProtKB-KW"/>
</dbReference>
<evidence type="ECO:0000256" key="1">
    <source>
        <dbReference type="ARBA" id="ARBA00022691"/>
    </source>
</evidence>
<keyword evidence="2" id="KW-0479">Metal-binding</keyword>
<dbReference type="SUPFAM" id="SSF102114">
    <property type="entry name" value="Radical SAM enzymes"/>
    <property type="match status" value="1"/>
</dbReference>
<keyword evidence="1" id="KW-0949">S-adenosyl-L-methionine</keyword>
<dbReference type="InterPro" id="IPR016431">
    <property type="entry name" value="Pyrv-formate_lyase-activ_prd"/>
</dbReference>
<dbReference type="GO" id="GO:0046872">
    <property type="term" value="F:metal ion binding"/>
    <property type="evidence" value="ECO:0007669"/>
    <property type="project" value="UniProtKB-KW"/>
</dbReference>
<evidence type="ECO:0000313" key="6">
    <source>
        <dbReference type="EMBL" id="VFU12799.1"/>
    </source>
</evidence>
<dbReference type="EMBL" id="CAADRN010000101">
    <property type="protein sequence ID" value="VFU12799.1"/>
    <property type="molecule type" value="Genomic_DNA"/>
</dbReference>
<reference evidence="6" key="1">
    <citation type="submission" date="2019-03" db="EMBL/GenBank/DDBJ databases">
        <authorList>
            <person name="Hao L."/>
        </authorList>
    </citation>
    <scope>NUCLEOTIDE SEQUENCE</scope>
</reference>